<reference evidence="5 6" key="1">
    <citation type="submission" date="2019-07" db="EMBL/GenBank/DDBJ databases">
        <title>Whole genome shotgun sequence of Staphylococcus piscifermentans NBRC 109625.</title>
        <authorList>
            <person name="Hosoyama A."/>
            <person name="Uohara A."/>
            <person name="Ohji S."/>
            <person name="Ichikawa N."/>
        </authorList>
    </citation>
    <scope>NUCLEOTIDE SEQUENCE [LARGE SCALE GENOMIC DNA]</scope>
    <source>
        <strain evidence="5 6">NBRC 109625</strain>
    </source>
</reference>
<dbReference type="Proteomes" id="UP000321736">
    <property type="component" value="Unassembled WGS sequence"/>
</dbReference>
<evidence type="ECO:0000256" key="2">
    <source>
        <dbReference type="ARBA" id="ARBA00023125"/>
    </source>
</evidence>
<dbReference type="InterPro" id="IPR003313">
    <property type="entry name" value="AraC-bd"/>
</dbReference>
<name>A0A512QMY9_9STAP</name>
<accession>A0A512QMY9</accession>
<keyword evidence="1" id="KW-0805">Transcription regulation</keyword>
<keyword evidence="2" id="KW-0238">DNA-binding</keyword>
<organism evidence="5 6">
    <name type="scientific">Staphylococcus piscifermentans</name>
    <dbReference type="NCBI Taxonomy" id="70258"/>
    <lineage>
        <taxon>Bacteria</taxon>
        <taxon>Bacillati</taxon>
        <taxon>Bacillota</taxon>
        <taxon>Bacilli</taxon>
        <taxon>Bacillales</taxon>
        <taxon>Staphylococcaceae</taxon>
        <taxon>Staphylococcus</taxon>
    </lineage>
</organism>
<dbReference type="Gene3D" id="2.60.120.280">
    <property type="entry name" value="Regulatory protein AraC"/>
    <property type="match status" value="1"/>
</dbReference>
<evidence type="ECO:0000313" key="6">
    <source>
        <dbReference type="Proteomes" id="UP000321736"/>
    </source>
</evidence>
<evidence type="ECO:0000313" key="5">
    <source>
        <dbReference type="EMBL" id="GEP84798.1"/>
    </source>
</evidence>
<dbReference type="AlphaFoldDB" id="A0A512QMY9"/>
<dbReference type="CDD" id="cd06986">
    <property type="entry name" value="cupin_MmsR-like_N"/>
    <property type="match status" value="1"/>
</dbReference>
<dbReference type="Pfam" id="PF12833">
    <property type="entry name" value="HTH_18"/>
    <property type="match status" value="1"/>
</dbReference>
<dbReference type="PANTHER" id="PTHR43280:SF30">
    <property type="entry name" value="MMSAB OPERON REGULATORY PROTEIN"/>
    <property type="match status" value="1"/>
</dbReference>
<dbReference type="GO" id="GO:0003700">
    <property type="term" value="F:DNA-binding transcription factor activity"/>
    <property type="evidence" value="ECO:0007669"/>
    <property type="project" value="InterPro"/>
</dbReference>
<gene>
    <name evidence="5" type="primary">msmR</name>
    <name evidence="5" type="ORF">SPI02_13830</name>
</gene>
<dbReference type="GO" id="GO:0043565">
    <property type="term" value="F:sequence-specific DNA binding"/>
    <property type="evidence" value="ECO:0007669"/>
    <property type="project" value="InterPro"/>
</dbReference>
<dbReference type="SMART" id="SM00342">
    <property type="entry name" value="HTH_ARAC"/>
    <property type="match status" value="1"/>
</dbReference>
<evidence type="ECO:0000256" key="1">
    <source>
        <dbReference type="ARBA" id="ARBA00023015"/>
    </source>
</evidence>
<protein>
    <submittedName>
        <fullName evidence="5">AraC family transcriptional regulator</fullName>
    </submittedName>
</protein>
<proteinExistence type="predicted"/>
<evidence type="ECO:0000259" key="4">
    <source>
        <dbReference type="PROSITE" id="PS01124"/>
    </source>
</evidence>
<keyword evidence="3" id="KW-0804">Transcription</keyword>
<dbReference type="PANTHER" id="PTHR43280">
    <property type="entry name" value="ARAC-FAMILY TRANSCRIPTIONAL REGULATOR"/>
    <property type="match status" value="1"/>
</dbReference>
<feature type="domain" description="HTH araC/xylS-type" evidence="4">
    <location>
        <begin position="174"/>
        <end position="273"/>
    </location>
</feature>
<dbReference type="EMBL" id="BKAR01000015">
    <property type="protein sequence ID" value="GEP84798.1"/>
    <property type="molecule type" value="Genomic_DNA"/>
</dbReference>
<dbReference type="InterPro" id="IPR009057">
    <property type="entry name" value="Homeodomain-like_sf"/>
</dbReference>
<dbReference type="InterPro" id="IPR018060">
    <property type="entry name" value="HTH_AraC"/>
</dbReference>
<dbReference type="InterPro" id="IPR037923">
    <property type="entry name" value="HTH-like"/>
</dbReference>
<dbReference type="PROSITE" id="PS01124">
    <property type="entry name" value="HTH_ARAC_FAMILY_2"/>
    <property type="match status" value="1"/>
</dbReference>
<dbReference type="SUPFAM" id="SSF51215">
    <property type="entry name" value="Regulatory protein AraC"/>
    <property type="match status" value="1"/>
</dbReference>
<comment type="caution">
    <text evidence="5">The sequence shown here is derived from an EMBL/GenBank/DDBJ whole genome shotgun (WGS) entry which is preliminary data.</text>
</comment>
<dbReference type="Gene3D" id="1.10.10.60">
    <property type="entry name" value="Homeodomain-like"/>
    <property type="match status" value="2"/>
</dbReference>
<evidence type="ECO:0000256" key="3">
    <source>
        <dbReference type="ARBA" id="ARBA00023163"/>
    </source>
</evidence>
<dbReference type="SUPFAM" id="SSF46689">
    <property type="entry name" value="Homeodomain-like"/>
    <property type="match status" value="2"/>
</dbReference>
<sequence length="285" mass="33430">MQLLWKKFVKENFEFNIDECGIELGTPNVGYTYTVTKTAVLHVITHGSGTFRYQGRTYHLEKGDIFLLKEGMEVSYTAAKNNPWTYFWVGLSGKQALNYLSRSSIVDNVVIQQQNIADISRVIQKICHTAERMQIEKSDDIKLNQYVFELLYDLQKTFPKKFTYTEPEVDPKVQIALQFMNQNYKHAISVNKIADAANVSRSYLYKTFRKYFNTSPKDYLHHLRMYHASQHLIHTQEPIYAIAEMVGYHHDPLIFSRAFKRHFNMNPSEYRNIYSKLHSDDTKPS</sequence>
<dbReference type="Pfam" id="PF02311">
    <property type="entry name" value="AraC_binding"/>
    <property type="match status" value="1"/>
</dbReference>
<keyword evidence="6" id="KW-1185">Reference proteome</keyword>